<dbReference type="InterPro" id="IPR006073">
    <property type="entry name" value="GTP-bd"/>
</dbReference>
<dbReference type="PANTHER" id="PTHR11089:SF30">
    <property type="entry name" value="GUANINE NUCLEOTIDE-BINDING PROTEIN-LIKE 3 HOMOLOG"/>
    <property type="match status" value="1"/>
</dbReference>
<evidence type="ECO:0000256" key="7">
    <source>
        <dbReference type="SAM" id="MobiDB-lite"/>
    </source>
</evidence>
<evidence type="ECO:0000256" key="3">
    <source>
        <dbReference type="ARBA" id="ARBA00023054"/>
    </source>
</evidence>
<evidence type="ECO:0000256" key="5">
    <source>
        <dbReference type="ARBA" id="ARBA00023242"/>
    </source>
</evidence>
<dbReference type="Gene3D" id="1.10.1580.10">
    <property type="match status" value="1"/>
</dbReference>
<evidence type="ECO:0000256" key="6">
    <source>
        <dbReference type="ARBA" id="ARBA00069022"/>
    </source>
</evidence>
<evidence type="ECO:0000256" key="4">
    <source>
        <dbReference type="ARBA" id="ARBA00023134"/>
    </source>
</evidence>
<keyword evidence="10" id="KW-1185">Reference proteome</keyword>
<accession>A0A7R9LD94</accession>
<gene>
    <name evidence="9" type="ORF">ONB1V03_LOCUS2049</name>
</gene>
<dbReference type="FunFam" id="1.10.1580.10:FF:000002">
    <property type="entry name" value="Guanine nucleotide-binding protein-like 3 (nucleolar)-like"/>
    <property type="match status" value="1"/>
</dbReference>
<organism evidence="9">
    <name type="scientific">Oppiella nova</name>
    <dbReference type="NCBI Taxonomy" id="334625"/>
    <lineage>
        <taxon>Eukaryota</taxon>
        <taxon>Metazoa</taxon>
        <taxon>Ecdysozoa</taxon>
        <taxon>Arthropoda</taxon>
        <taxon>Chelicerata</taxon>
        <taxon>Arachnida</taxon>
        <taxon>Acari</taxon>
        <taxon>Acariformes</taxon>
        <taxon>Sarcoptiformes</taxon>
        <taxon>Oribatida</taxon>
        <taxon>Brachypylina</taxon>
        <taxon>Oppioidea</taxon>
        <taxon>Oppiidae</taxon>
        <taxon>Oppiella</taxon>
    </lineage>
</organism>
<dbReference type="AlphaFoldDB" id="A0A7R9LD94"/>
<dbReference type="PANTHER" id="PTHR11089">
    <property type="entry name" value="GTP-BINDING PROTEIN-RELATED"/>
    <property type="match status" value="1"/>
</dbReference>
<feature type="compositionally biased region" description="Polar residues" evidence="7">
    <location>
        <begin position="122"/>
        <end position="134"/>
    </location>
</feature>
<dbReference type="OrthoDB" id="444945at2759"/>
<keyword evidence="4" id="KW-0342">GTP-binding</keyword>
<feature type="compositionally biased region" description="Basic residues" evidence="7">
    <location>
        <begin position="26"/>
        <end position="44"/>
    </location>
</feature>
<keyword evidence="2" id="KW-0547">Nucleotide-binding</keyword>
<dbReference type="InterPro" id="IPR014813">
    <property type="entry name" value="Gnl3_N_dom"/>
</dbReference>
<evidence type="ECO:0000259" key="8">
    <source>
        <dbReference type="PROSITE" id="PS51721"/>
    </source>
</evidence>
<dbReference type="EMBL" id="CAJPVJ010000440">
    <property type="protein sequence ID" value="CAG2162456.1"/>
    <property type="molecule type" value="Genomic_DNA"/>
</dbReference>
<sequence length="586" mass="66841">MTKGFHKKTSKRLSAKRRYNIEKKVREHNKKLKKELRKKTHSSRPNKDPGIPNSLPFKEQVIKEAQEDRRRDEERKQLVRDLQKDKRRQQRDDQLLKKRGLDELTADALARGEEFEAKGHSDGQSSTEGQSDKTSNLKSYYKEFHKVIEASDVVVEVLDARDPIGSRCPQVEEEVMRNGANKRLILLLNKVDLIPRENLKKWLRYLRNELPTVAFKACTQKQKSNLSRSRVNVLVSSEELLSSSKCLGADILMKLLSNYCRNKDLKTSITVGVVGFPNVGKSSVINSLKRCHACAVGPTPGLTRAMQLVSLDKRIKLVDSPGIIFADNSNKTEANVHSSSLMALRNAVKIETLSDPTAAVDALLNRVDRQHLTLFYRLSAFKDVNEFLALLAKRFGKLKKGGVVDVEGAARKVLNDWNVGKIRYFTVPPETQCLPFHINAQIVSQMSREFDINERIFDEEMNEINKNIPQNLSESEALLMNSFGFTSARLETEDDKQEDMEQSGAPTTWGQTSILLKQSKQQVCEDSEMKELSELKGMQLNREKRVMFKKLKKQRKRKQKIANKLSNSLQSDISLDNESYDFGTDF</sequence>
<dbReference type="GO" id="GO:0005525">
    <property type="term" value="F:GTP binding"/>
    <property type="evidence" value="ECO:0007669"/>
    <property type="project" value="UniProtKB-KW"/>
</dbReference>
<evidence type="ECO:0000256" key="1">
    <source>
        <dbReference type="ARBA" id="ARBA00004123"/>
    </source>
</evidence>
<dbReference type="FunFam" id="3.40.50.300:FF:000493">
    <property type="entry name" value="Guanine nucleotide-binding protein-like 3-like protein"/>
    <property type="match status" value="1"/>
</dbReference>
<keyword evidence="5" id="KW-0539">Nucleus</keyword>
<dbReference type="Pfam" id="PF01926">
    <property type="entry name" value="MMR_HSR1"/>
    <property type="match status" value="1"/>
</dbReference>
<feature type="region of interest" description="Disordered" evidence="7">
    <location>
        <begin position="1"/>
        <end position="99"/>
    </location>
</feature>
<evidence type="ECO:0000256" key="2">
    <source>
        <dbReference type="ARBA" id="ARBA00022741"/>
    </source>
</evidence>
<evidence type="ECO:0000313" key="9">
    <source>
        <dbReference type="EMBL" id="CAD7639552.1"/>
    </source>
</evidence>
<dbReference type="Proteomes" id="UP000728032">
    <property type="component" value="Unassembled WGS sequence"/>
</dbReference>
<evidence type="ECO:0000313" key="10">
    <source>
        <dbReference type="Proteomes" id="UP000728032"/>
    </source>
</evidence>
<reference evidence="9" key="1">
    <citation type="submission" date="2020-11" db="EMBL/GenBank/DDBJ databases">
        <authorList>
            <person name="Tran Van P."/>
        </authorList>
    </citation>
    <scope>NUCLEOTIDE SEQUENCE</scope>
</reference>
<dbReference type="PROSITE" id="PS51721">
    <property type="entry name" value="G_CP"/>
    <property type="match status" value="1"/>
</dbReference>
<dbReference type="Gene3D" id="3.40.50.300">
    <property type="entry name" value="P-loop containing nucleotide triphosphate hydrolases"/>
    <property type="match status" value="1"/>
</dbReference>
<comment type="subcellular location">
    <subcellularLocation>
        <location evidence="1">Nucleus</location>
    </subcellularLocation>
</comment>
<name>A0A7R9LD94_9ACAR</name>
<proteinExistence type="predicted"/>
<dbReference type="InterPro" id="IPR050755">
    <property type="entry name" value="TRAFAC_YlqF/YawG_RiboMat"/>
</dbReference>
<dbReference type="CDD" id="cd04178">
    <property type="entry name" value="Nucleostemin_like"/>
    <property type="match status" value="1"/>
</dbReference>
<dbReference type="PRINTS" id="PR00326">
    <property type="entry name" value="GTP1OBG"/>
</dbReference>
<dbReference type="EMBL" id="OC915265">
    <property type="protein sequence ID" value="CAD7639552.1"/>
    <property type="molecule type" value="Genomic_DNA"/>
</dbReference>
<feature type="region of interest" description="Disordered" evidence="7">
    <location>
        <begin position="115"/>
        <end position="134"/>
    </location>
</feature>
<dbReference type="Pfam" id="PF08701">
    <property type="entry name" value="GN3L_Grn1"/>
    <property type="match status" value="1"/>
</dbReference>
<keyword evidence="3" id="KW-0175">Coiled coil</keyword>
<dbReference type="InterPro" id="IPR027417">
    <property type="entry name" value="P-loop_NTPase"/>
</dbReference>
<protein>
    <recommendedName>
        <fullName evidence="6">Guanine nucleotide-binding protein-like 3 homolog</fullName>
    </recommendedName>
</protein>
<dbReference type="InterPro" id="IPR030378">
    <property type="entry name" value="G_CP_dom"/>
</dbReference>
<feature type="compositionally biased region" description="Basic and acidic residues" evidence="7">
    <location>
        <begin position="60"/>
        <end position="99"/>
    </location>
</feature>
<dbReference type="SUPFAM" id="SSF52540">
    <property type="entry name" value="P-loop containing nucleoside triphosphate hydrolases"/>
    <property type="match status" value="1"/>
</dbReference>
<feature type="domain" description="CP-type G" evidence="8">
    <location>
        <begin position="141"/>
        <end position="326"/>
    </location>
</feature>
<dbReference type="InterPro" id="IPR023179">
    <property type="entry name" value="GTP-bd_ortho_bundle_sf"/>
</dbReference>
<feature type="compositionally biased region" description="Basic residues" evidence="7">
    <location>
        <begin position="1"/>
        <end position="18"/>
    </location>
</feature>
<dbReference type="GO" id="GO:0005730">
    <property type="term" value="C:nucleolus"/>
    <property type="evidence" value="ECO:0007669"/>
    <property type="project" value="UniProtKB-ARBA"/>
</dbReference>